<accession>A0A7W3LU05</accession>
<dbReference type="Proteomes" id="UP000572680">
    <property type="component" value="Unassembled WGS sequence"/>
</dbReference>
<organism evidence="1 2">
    <name type="scientific">Actinomadura namibiensis</name>
    <dbReference type="NCBI Taxonomy" id="182080"/>
    <lineage>
        <taxon>Bacteria</taxon>
        <taxon>Bacillati</taxon>
        <taxon>Actinomycetota</taxon>
        <taxon>Actinomycetes</taxon>
        <taxon>Streptosporangiales</taxon>
        <taxon>Thermomonosporaceae</taxon>
        <taxon>Actinomadura</taxon>
    </lineage>
</organism>
<dbReference type="AlphaFoldDB" id="A0A7W3LU05"/>
<dbReference type="EMBL" id="JACJIA010000008">
    <property type="protein sequence ID" value="MBA8954301.1"/>
    <property type="molecule type" value="Genomic_DNA"/>
</dbReference>
<reference evidence="1 2" key="1">
    <citation type="submission" date="2020-08" db="EMBL/GenBank/DDBJ databases">
        <title>Genomic Encyclopedia of Type Strains, Phase IV (KMG-IV): sequencing the most valuable type-strain genomes for metagenomic binning, comparative biology and taxonomic classification.</title>
        <authorList>
            <person name="Goeker M."/>
        </authorList>
    </citation>
    <scope>NUCLEOTIDE SEQUENCE [LARGE SCALE GENOMIC DNA]</scope>
    <source>
        <strain evidence="1 2">DSM 44197</strain>
    </source>
</reference>
<sequence length="371" mass="40138">MHPLDDPRFWTRFLLGEEAAEDDDDDEDGFEAHTVEFALSDGHGLRLDLEPDIDMYTLSLLDGPELGWDDEAHPHPHVLRCAELDLLCRAWAVTDPSAAHPGAPLVLLGRFAIVTEDAELDAVAPLVETALRRVAAPLTVGAWLERRDFRDAGVTWRHDPRTGRWTVGQDSGGDRDLYSLRSGDGFPAAGLAGLLAEAERVLEEAFGPWRAALAIPGDPVREAPALARRLRDAGCDHPAIPAALASPEPAERCWVLEELAGLERGALLRRLAPVPRPRVHRFDLEVDAPGDRALRIVADLDAELSSRGLGGAEITGGGMTRNAAGEIVGETAHLEVLVHGDPDRARAVVRDVLARHGETPPGGQREGLLPR</sequence>
<gene>
    <name evidence="1" type="ORF">HNR61_005955</name>
</gene>
<evidence type="ECO:0000313" key="2">
    <source>
        <dbReference type="Proteomes" id="UP000572680"/>
    </source>
</evidence>
<keyword evidence="2" id="KW-1185">Reference proteome</keyword>
<evidence type="ECO:0000313" key="1">
    <source>
        <dbReference type="EMBL" id="MBA8954301.1"/>
    </source>
</evidence>
<dbReference type="RefSeq" id="WP_182846389.1">
    <property type="nucleotide sequence ID" value="NZ_BAAALP010000023.1"/>
</dbReference>
<proteinExistence type="predicted"/>
<name>A0A7W3LU05_ACTNM</name>
<protein>
    <submittedName>
        <fullName evidence="1">Uncharacterized protein</fullName>
    </submittedName>
</protein>
<comment type="caution">
    <text evidence="1">The sequence shown here is derived from an EMBL/GenBank/DDBJ whole genome shotgun (WGS) entry which is preliminary data.</text>
</comment>